<dbReference type="CDD" id="cd04728">
    <property type="entry name" value="ThiG"/>
    <property type="match status" value="1"/>
</dbReference>
<name>A0A327W631_9BACT</name>
<dbReference type="Proteomes" id="UP000249819">
    <property type="component" value="Unassembled WGS sequence"/>
</dbReference>
<evidence type="ECO:0000256" key="11">
    <source>
        <dbReference type="ARBA" id="ARBA00060826"/>
    </source>
</evidence>
<evidence type="ECO:0000256" key="4">
    <source>
        <dbReference type="ARBA" id="ARBA00011960"/>
    </source>
</evidence>
<evidence type="ECO:0000256" key="10">
    <source>
        <dbReference type="ARBA" id="ARBA00049897"/>
    </source>
</evidence>
<dbReference type="EMBL" id="QLMA01000002">
    <property type="protein sequence ID" value="RAJ85371.1"/>
    <property type="molecule type" value="Genomic_DNA"/>
</dbReference>
<comment type="similarity">
    <text evidence="11 13">Belongs to the ThiG family.</text>
</comment>
<reference evidence="15 16" key="1">
    <citation type="submission" date="2018-06" db="EMBL/GenBank/DDBJ databases">
        <title>Genomic Encyclopedia of Archaeal and Bacterial Type Strains, Phase II (KMG-II): from individual species to whole genera.</title>
        <authorList>
            <person name="Goeker M."/>
        </authorList>
    </citation>
    <scope>NUCLEOTIDE SEQUENCE [LARGE SCALE GENOMIC DNA]</scope>
    <source>
        <strain evidence="15 16">DSM 29821</strain>
    </source>
</reference>
<dbReference type="InterPro" id="IPR033983">
    <property type="entry name" value="Thiazole_synthase_ThiG"/>
</dbReference>
<dbReference type="GO" id="GO:1990107">
    <property type="term" value="F:thiazole synthase activity"/>
    <property type="evidence" value="ECO:0007669"/>
    <property type="project" value="UniProtKB-EC"/>
</dbReference>
<comment type="subcellular location">
    <subcellularLocation>
        <location evidence="2 13">Cytoplasm</location>
    </subcellularLocation>
</comment>
<evidence type="ECO:0000256" key="3">
    <source>
        <dbReference type="ARBA" id="ARBA00004948"/>
    </source>
</evidence>
<dbReference type="OrthoDB" id="9805935at2"/>
<protein>
    <recommendedName>
        <fullName evidence="5 13">Thiazole synthase</fullName>
        <ecNumber evidence="4 13">2.8.1.10</ecNumber>
    </recommendedName>
</protein>
<dbReference type="HAMAP" id="MF_00443">
    <property type="entry name" value="ThiG"/>
    <property type="match status" value="1"/>
</dbReference>
<dbReference type="UniPathway" id="UPA00060"/>
<evidence type="ECO:0000256" key="9">
    <source>
        <dbReference type="ARBA" id="ARBA00023270"/>
    </source>
</evidence>
<gene>
    <name evidence="13" type="primary">thiG</name>
    <name evidence="15" type="ORF">CLV59_10273</name>
</gene>
<comment type="catalytic activity">
    <reaction evidence="10 13">
        <text>[ThiS sulfur-carrier protein]-C-terminal-Gly-aminoethanethioate + 2-iminoacetate + 1-deoxy-D-xylulose 5-phosphate = [ThiS sulfur-carrier protein]-C-terminal Gly-Gly + 2-[(2R,5Z)-2-carboxy-4-methylthiazol-5(2H)-ylidene]ethyl phosphate + 2 H2O + H(+)</text>
        <dbReference type="Rhea" id="RHEA:26297"/>
        <dbReference type="Rhea" id="RHEA-COMP:12909"/>
        <dbReference type="Rhea" id="RHEA-COMP:19908"/>
        <dbReference type="ChEBI" id="CHEBI:15377"/>
        <dbReference type="ChEBI" id="CHEBI:15378"/>
        <dbReference type="ChEBI" id="CHEBI:57792"/>
        <dbReference type="ChEBI" id="CHEBI:62899"/>
        <dbReference type="ChEBI" id="CHEBI:77846"/>
        <dbReference type="ChEBI" id="CHEBI:90778"/>
        <dbReference type="ChEBI" id="CHEBI:232372"/>
        <dbReference type="EC" id="2.8.1.10"/>
    </reaction>
</comment>
<dbReference type="EC" id="2.8.1.10" evidence="4 13"/>
<keyword evidence="7 13" id="KW-0808">Transferase</keyword>
<evidence type="ECO:0000256" key="6">
    <source>
        <dbReference type="ARBA" id="ARBA00022490"/>
    </source>
</evidence>
<comment type="pathway">
    <text evidence="3 13">Cofactor biosynthesis; thiamine diphosphate biosynthesis.</text>
</comment>
<dbReference type="SUPFAM" id="SSF110399">
    <property type="entry name" value="ThiG-like"/>
    <property type="match status" value="1"/>
</dbReference>
<accession>A0A327W631</accession>
<evidence type="ECO:0000256" key="2">
    <source>
        <dbReference type="ARBA" id="ARBA00004496"/>
    </source>
</evidence>
<feature type="domain" description="Thiazole synthase ThiG" evidence="14">
    <location>
        <begin position="6"/>
        <end position="249"/>
    </location>
</feature>
<evidence type="ECO:0000256" key="8">
    <source>
        <dbReference type="ARBA" id="ARBA00022977"/>
    </source>
</evidence>
<feature type="binding site" evidence="13">
    <location>
        <position position="158"/>
    </location>
    <ligand>
        <name>1-deoxy-D-xylulose 5-phosphate</name>
        <dbReference type="ChEBI" id="CHEBI:57792"/>
    </ligand>
</feature>
<keyword evidence="16" id="KW-1185">Reference proteome</keyword>
<evidence type="ECO:0000313" key="16">
    <source>
        <dbReference type="Proteomes" id="UP000249819"/>
    </source>
</evidence>
<sequence length="257" mass="27299">MQPLVIAGKTFHSRLFTGTGKFSSAALMEAALLESGSELVTVALKRVDMYDQGDDILSHLHHPQFNLLPNTSGVRTAKEAVYAAQLAREALETNWVKLEIHPDPRYLLPDPIETLAAAEELVKLGFVVLPYIHADPVLCKRLEDVGTAAVMPLGAPIGSNKGLKTFDFLEIIIAQSNVPVIVDAGIGAPSHAALAMEMGADAVLVNTAIAVANDPVGMARAFKQAVIAGRQAYESGLATTQLHAQASSPLTAFLDEL</sequence>
<organism evidence="15 16">
    <name type="scientific">Chitinophaga dinghuensis</name>
    <dbReference type="NCBI Taxonomy" id="1539050"/>
    <lineage>
        <taxon>Bacteria</taxon>
        <taxon>Pseudomonadati</taxon>
        <taxon>Bacteroidota</taxon>
        <taxon>Chitinophagia</taxon>
        <taxon>Chitinophagales</taxon>
        <taxon>Chitinophagaceae</taxon>
        <taxon>Chitinophaga</taxon>
    </lineage>
</organism>
<keyword evidence="8 13" id="KW-0784">Thiamine biosynthesis</keyword>
<dbReference type="GO" id="GO:0009229">
    <property type="term" value="P:thiamine diphosphate biosynthetic process"/>
    <property type="evidence" value="ECO:0007669"/>
    <property type="project" value="UniProtKB-UniRule"/>
</dbReference>
<dbReference type="InterPro" id="IPR013785">
    <property type="entry name" value="Aldolase_TIM"/>
</dbReference>
<evidence type="ECO:0000256" key="13">
    <source>
        <dbReference type="HAMAP-Rule" id="MF_00443"/>
    </source>
</evidence>
<feature type="binding site" evidence="13">
    <location>
        <begin position="184"/>
        <end position="185"/>
    </location>
    <ligand>
        <name>1-deoxy-D-xylulose 5-phosphate</name>
        <dbReference type="ChEBI" id="CHEBI:57792"/>
    </ligand>
</feature>
<dbReference type="PANTHER" id="PTHR34266:SF2">
    <property type="entry name" value="THIAZOLE SYNTHASE"/>
    <property type="match status" value="1"/>
</dbReference>
<evidence type="ECO:0000256" key="7">
    <source>
        <dbReference type="ARBA" id="ARBA00022679"/>
    </source>
</evidence>
<dbReference type="Pfam" id="PF05690">
    <property type="entry name" value="ThiG"/>
    <property type="match status" value="1"/>
</dbReference>
<evidence type="ECO:0000256" key="5">
    <source>
        <dbReference type="ARBA" id="ARBA00019753"/>
    </source>
</evidence>
<dbReference type="Gene3D" id="3.20.20.70">
    <property type="entry name" value="Aldolase class I"/>
    <property type="match status" value="1"/>
</dbReference>
<dbReference type="FunFam" id="3.20.20.70:FF:000049">
    <property type="entry name" value="Thiazole synthase"/>
    <property type="match status" value="1"/>
</dbReference>
<evidence type="ECO:0000256" key="1">
    <source>
        <dbReference type="ARBA" id="ARBA00002834"/>
    </source>
</evidence>
<feature type="binding site" evidence="13">
    <location>
        <begin position="206"/>
        <end position="207"/>
    </location>
    <ligand>
        <name>1-deoxy-D-xylulose 5-phosphate</name>
        <dbReference type="ChEBI" id="CHEBI:57792"/>
    </ligand>
</feature>
<comment type="caution">
    <text evidence="15">The sequence shown here is derived from an EMBL/GenBank/DDBJ whole genome shotgun (WGS) entry which is preliminary data.</text>
</comment>
<dbReference type="AlphaFoldDB" id="A0A327W631"/>
<dbReference type="GO" id="GO:0005737">
    <property type="term" value="C:cytoplasm"/>
    <property type="evidence" value="ECO:0007669"/>
    <property type="project" value="UniProtKB-SubCell"/>
</dbReference>
<feature type="active site" description="Schiff-base intermediate with DXP" evidence="13">
    <location>
        <position position="97"/>
    </location>
</feature>
<dbReference type="InterPro" id="IPR008867">
    <property type="entry name" value="ThiG"/>
</dbReference>
<comment type="subunit">
    <text evidence="12 13">Homotetramer. Forms heterodimers with either ThiH or ThiS.</text>
</comment>
<proteinExistence type="inferred from homology"/>
<evidence type="ECO:0000256" key="12">
    <source>
        <dbReference type="ARBA" id="ARBA00062692"/>
    </source>
</evidence>
<evidence type="ECO:0000313" key="15">
    <source>
        <dbReference type="EMBL" id="RAJ85371.1"/>
    </source>
</evidence>
<comment type="function">
    <text evidence="1 13">Catalyzes the rearrangement of 1-deoxy-D-xylulose 5-phosphate (DXP) to produce the thiazole phosphate moiety of thiamine. Sulfur is provided by the thiocarboxylate moiety of the carrier protein ThiS. In vitro, sulfur can be provided by H(2)S.</text>
</comment>
<dbReference type="PANTHER" id="PTHR34266">
    <property type="entry name" value="THIAZOLE SYNTHASE"/>
    <property type="match status" value="1"/>
</dbReference>
<keyword evidence="9 13" id="KW-0704">Schiff base</keyword>
<dbReference type="RefSeq" id="WP_111591038.1">
    <property type="nucleotide sequence ID" value="NZ_QLMA01000002.1"/>
</dbReference>
<keyword evidence="6 13" id="KW-0963">Cytoplasm</keyword>
<evidence type="ECO:0000259" key="14">
    <source>
        <dbReference type="Pfam" id="PF05690"/>
    </source>
</evidence>